<name>A0A4P8L149_9BACT</name>
<dbReference type="AlphaFoldDB" id="A0A4P8L149"/>
<dbReference type="KEGG" id="dax:FDQ92_03775"/>
<sequence length="377" mass="42971">MEGFCIVCRRSTTAIPCAKKAASAFATSAGNAWKNSAPPGFRKRRVISIGRSTTGTWAETSSCWWPGLEGMVFMTSHFSVSVVIPLYNHERYIEAALESVWSQVLRPREVIVVDDGSTDGSFEAVSRMSRSFPELVCWSQPNQGAHYAINAGIHRATGDLVAVLNSDDLYHPRRLARCMDVLVSRPDAAAVCTGLGFVDDGGREINNPWYRESRAFYDKVGDLPLALMNGNFFMTTSNLVIRRRVFEEVGYFAPLRYAHDLDFFLRLLARDLEIHFLDEPLLFYRMHGRNTILEEHARVRVEWAFGCARFLHSLNRFPGRCRRGWDYVDRITRIVERHSLQRLVMLFLAYFAGGPAAEERFLQDPEFYRIVHKVAAE</sequence>
<feature type="domain" description="Glycosyltransferase 2-like" evidence="1">
    <location>
        <begin position="81"/>
        <end position="249"/>
    </location>
</feature>
<protein>
    <submittedName>
        <fullName evidence="2">Glycosyltransferase</fullName>
    </submittedName>
</protein>
<dbReference type="OrthoDB" id="9786172at2"/>
<dbReference type="EMBL" id="CP040098">
    <property type="protein sequence ID" value="QCQ21374.1"/>
    <property type="molecule type" value="Genomic_DNA"/>
</dbReference>
<keyword evidence="3" id="KW-1185">Reference proteome</keyword>
<reference evidence="2 3" key="2">
    <citation type="submission" date="2019-05" db="EMBL/GenBank/DDBJ databases">
        <authorList>
            <person name="Suflita J.M."/>
            <person name="Marks C.R."/>
        </authorList>
    </citation>
    <scope>NUCLEOTIDE SEQUENCE [LARGE SCALE GENOMIC DNA]</scope>
    <source>
        <strain evidence="2 3">ALDC</strain>
    </source>
</reference>
<dbReference type="SUPFAM" id="SSF53448">
    <property type="entry name" value="Nucleotide-diphospho-sugar transferases"/>
    <property type="match status" value="1"/>
</dbReference>
<dbReference type="InterPro" id="IPR029044">
    <property type="entry name" value="Nucleotide-diphossugar_trans"/>
</dbReference>
<dbReference type="InterPro" id="IPR050834">
    <property type="entry name" value="Glycosyltransf_2"/>
</dbReference>
<evidence type="ECO:0000259" key="1">
    <source>
        <dbReference type="Pfam" id="PF00535"/>
    </source>
</evidence>
<organism evidence="2 3">
    <name type="scientific">Desulfoglaeba alkanexedens ALDC</name>
    <dbReference type="NCBI Taxonomy" id="980445"/>
    <lineage>
        <taxon>Bacteria</taxon>
        <taxon>Pseudomonadati</taxon>
        <taxon>Thermodesulfobacteriota</taxon>
        <taxon>Syntrophobacteria</taxon>
        <taxon>Syntrophobacterales</taxon>
        <taxon>Syntrophobacteraceae</taxon>
        <taxon>Desulfoglaeba</taxon>
    </lineage>
</organism>
<proteinExistence type="predicted"/>
<dbReference type="InterPro" id="IPR001173">
    <property type="entry name" value="Glyco_trans_2-like"/>
</dbReference>
<accession>A0A4P8L149</accession>
<keyword evidence="2" id="KW-0808">Transferase</keyword>
<dbReference type="Gene3D" id="3.90.550.10">
    <property type="entry name" value="Spore Coat Polysaccharide Biosynthesis Protein SpsA, Chain A"/>
    <property type="match status" value="1"/>
</dbReference>
<reference evidence="2 3" key="1">
    <citation type="submission" date="2019-05" db="EMBL/GenBank/DDBJ databases">
        <title>The Complete Genome Sequence of the n-alkane-degrading Desulfoglaeba alkanexedens ALDC reveals multiple alkylsuccinate synthase gene clusters.</title>
        <authorList>
            <person name="Callaghan A.V."/>
            <person name="Davidova I.A."/>
            <person name="Duncan K.E."/>
            <person name="Morris B."/>
            <person name="McInerney M.J."/>
        </authorList>
    </citation>
    <scope>NUCLEOTIDE SEQUENCE [LARGE SCALE GENOMIC DNA]</scope>
    <source>
        <strain evidence="2 3">ALDC</strain>
    </source>
</reference>
<dbReference type="Proteomes" id="UP000298602">
    <property type="component" value="Chromosome"/>
</dbReference>
<dbReference type="PANTHER" id="PTHR43685">
    <property type="entry name" value="GLYCOSYLTRANSFERASE"/>
    <property type="match status" value="1"/>
</dbReference>
<evidence type="ECO:0000313" key="2">
    <source>
        <dbReference type="EMBL" id="QCQ21374.1"/>
    </source>
</evidence>
<dbReference type="PANTHER" id="PTHR43685:SF2">
    <property type="entry name" value="GLYCOSYLTRANSFERASE 2-LIKE DOMAIN-CONTAINING PROTEIN"/>
    <property type="match status" value="1"/>
</dbReference>
<evidence type="ECO:0000313" key="3">
    <source>
        <dbReference type="Proteomes" id="UP000298602"/>
    </source>
</evidence>
<gene>
    <name evidence="2" type="ORF">FDQ92_03775</name>
</gene>
<dbReference type="GO" id="GO:0016740">
    <property type="term" value="F:transferase activity"/>
    <property type="evidence" value="ECO:0007669"/>
    <property type="project" value="UniProtKB-KW"/>
</dbReference>
<dbReference type="Pfam" id="PF00535">
    <property type="entry name" value="Glycos_transf_2"/>
    <property type="match status" value="1"/>
</dbReference>